<evidence type="ECO:0000256" key="3">
    <source>
        <dbReference type="ARBA" id="ARBA00022801"/>
    </source>
</evidence>
<dbReference type="EMBL" id="JADLQX010000024">
    <property type="protein sequence ID" value="MBF6301268.1"/>
    <property type="molecule type" value="Genomic_DNA"/>
</dbReference>
<keyword evidence="6" id="KW-0472">Membrane</keyword>
<gene>
    <name evidence="8" type="ORF">IU459_27550</name>
</gene>
<evidence type="ECO:0000256" key="5">
    <source>
        <dbReference type="SAM" id="MobiDB-lite"/>
    </source>
</evidence>
<keyword evidence="2" id="KW-0645">Protease</keyword>
<keyword evidence="4" id="KW-0788">Thiol protease</keyword>
<evidence type="ECO:0000256" key="2">
    <source>
        <dbReference type="ARBA" id="ARBA00022670"/>
    </source>
</evidence>
<feature type="transmembrane region" description="Helical" evidence="6">
    <location>
        <begin position="7"/>
        <end position="36"/>
    </location>
</feature>
<dbReference type="InterPro" id="IPR038765">
    <property type="entry name" value="Papain-like_cys_pep_sf"/>
</dbReference>
<keyword evidence="6" id="KW-0812">Transmembrane</keyword>
<feature type="region of interest" description="Disordered" evidence="5">
    <location>
        <begin position="58"/>
        <end position="84"/>
    </location>
</feature>
<evidence type="ECO:0000256" key="4">
    <source>
        <dbReference type="ARBA" id="ARBA00022807"/>
    </source>
</evidence>
<comment type="caution">
    <text evidence="8">The sequence shown here is derived from an EMBL/GenBank/DDBJ whole genome shotgun (WGS) entry which is preliminary data.</text>
</comment>
<keyword evidence="3" id="KW-0378">Hydrolase</keyword>
<evidence type="ECO:0000256" key="1">
    <source>
        <dbReference type="ARBA" id="ARBA00007074"/>
    </source>
</evidence>
<evidence type="ECO:0000259" key="7">
    <source>
        <dbReference type="Pfam" id="PF00877"/>
    </source>
</evidence>
<evidence type="ECO:0000256" key="6">
    <source>
        <dbReference type="SAM" id="Phobius"/>
    </source>
</evidence>
<keyword evidence="6" id="KW-1133">Transmembrane helix</keyword>
<evidence type="ECO:0000313" key="8">
    <source>
        <dbReference type="EMBL" id="MBF6301268.1"/>
    </source>
</evidence>
<feature type="domain" description="NlpC/P60" evidence="7">
    <location>
        <begin position="222"/>
        <end position="274"/>
    </location>
</feature>
<evidence type="ECO:0000313" key="9">
    <source>
        <dbReference type="Proteomes" id="UP000702209"/>
    </source>
</evidence>
<dbReference type="RefSeq" id="WP_195132483.1">
    <property type="nucleotide sequence ID" value="NZ_JADLQX010000024.1"/>
</dbReference>
<comment type="similarity">
    <text evidence="1">Belongs to the peptidase C40 family.</text>
</comment>
<dbReference type="Proteomes" id="UP000702209">
    <property type="component" value="Unassembled WGS sequence"/>
</dbReference>
<sequence>MIGRLLILAMIPAWVWVVLAVTTGLFGVVVVLVLVVGGATSSIASDLHYQCDSVVGPDPSQTVTPSRATAVERPTARSTPAAGVYTAPTTNPFAELTIAPDDTSASDWQRACASALKDAPYQNAPLLTGSAGTGAQCARELALAQLGAASSASGARNGTGGQEEAAGFARSIIYGASAAESTGRCELAAGPVAQPPAGDAGRPGGSARRACGQSDSSGVAVVVLPHTIAAQGACGQRVDPSAVSAGDLVFWDYRNNAPTHVGIAVSATQLVTADSVTGGFVQLTIPSRSDVRVKRVLGSGT</sequence>
<organism evidence="8 9">
    <name type="scientific">Nocardia amamiensis</name>
    <dbReference type="NCBI Taxonomy" id="404578"/>
    <lineage>
        <taxon>Bacteria</taxon>
        <taxon>Bacillati</taxon>
        <taxon>Actinomycetota</taxon>
        <taxon>Actinomycetes</taxon>
        <taxon>Mycobacteriales</taxon>
        <taxon>Nocardiaceae</taxon>
        <taxon>Nocardia</taxon>
    </lineage>
</organism>
<dbReference type="Pfam" id="PF00877">
    <property type="entry name" value="NLPC_P60"/>
    <property type="match status" value="1"/>
</dbReference>
<keyword evidence="9" id="KW-1185">Reference proteome</keyword>
<accession>A0ABS0CXD7</accession>
<proteinExistence type="inferred from homology"/>
<feature type="region of interest" description="Disordered" evidence="5">
    <location>
        <begin position="189"/>
        <end position="212"/>
    </location>
</feature>
<dbReference type="InterPro" id="IPR000064">
    <property type="entry name" value="NLP_P60_dom"/>
</dbReference>
<dbReference type="Gene3D" id="3.90.1720.10">
    <property type="entry name" value="endopeptidase domain like (from Nostoc punctiforme)"/>
    <property type="match status" value="1"/>
</dbReference>
<dbReference type="SUPFAM" id="SSF54001">
    <property type="entry name" value="Cysteine proteinases"/>
    <property type="match status" value="1"/>
</dbReference>
<protein>
    <submittedName>
        <fullName evidence="8">C40 family peptidase</fullName>
    </submittedName>
</protein>
<name>A0ABS0CXD7_9NOCA</name>
<reference evidence="8 9" key="1">
    <citation type="submission" date="2020-10" db="EMBL/GenBank/DDBJ databases">
        <title>Identification of Nocardia species via Next-generation sequencing and recognition of intraspecies genetic diversity.</title>
        <authorList>
            <person name="Li P."/>
            <person name="Li P."/>
            <person name="Lu B."/>
        </authorList>
    </citation>
    <scope>NUCLEOTIDE SEQUENCE [LARGE SCALE GENOMIC DNA]</scope>
    <source>
        <strain evidence="8 9">BJ06-0157</strain>
    </source>
</reference>